<reference evidence="7 8" key="1">
    <citation type="journal article" date="2016" name="Sci. Rep.">
        <title>Metabolic traits of an uncultured archaeal lineage -MSBL1- from brine pools of the Red Sea.</title>
        <authorList>
            <person name="Mwirichia R."/>
            <person name="Alam I."/>
            <person name="Rashid M."/>
            <person name="Vinu M."/>
            <person name="Ba-Alawi W."/>
            <person name="Anthony Kamau A."/>
            <person name="Kamanda Ngugi D."/>
            <person name="Goker M."/>
            <person name="Klenk H.P."/>
            <person name="Bajic V."/>
            <person name="Stingl U."/>
        </authorList>
    </citation>
    <scope>NUCLEOTIDE SEQUENCE [LARGE SCALE GENOMIC DNA]</scope>
    <source>
        <strain evidence="7">SCGC-AAA259I09</strain>
    </source>
</reference>
<dbReference type="Pfam" id="PF13607">
    <property type="entry name" value="Succ_CoA_lig"/>
    <property type="match status" value="1"/>
</dbReference>
<dbReference type="InterPro" id="IPR032875">
    <property type="entry name" value="Succ_CoA_lig_flav_dom"/>
</dbReference>
<dbReference type="AlphaFoldDB" id="A0A133URG2"/>
<comment type="caution">
    <text evidence="7">The sequence shown here is derived from an EMBL/GenBank/DDBJ whole genome shotgun (WGS) entry which is preliminary data.</text>
</comment>
<dbReference type="EC" id="6.2.1.13" evidence="2"/>
<dbReference type="SMART" id="SM00881">
    <property type="entry name" value="CoA_binding"/>
    <property type="match status" value="1"/>
</dbReference>
<protein>
    <recommendedName>
        <fullName evidence="2">acetate--CoA ligase (ADP-forming)</fullName>
        <ecNumber evidence="2">6.2.1.13</ecNumber>
    </recommendedName>
</protein>
<dbReference type="EMBL" id="LHXR01000064">
    <property type="protein sequence ID" value="KXA96727.1"/>
    <property type="molecule type" value="Genomic_DNA"/>
</dbReference>
<evidence type="ECO:0000256" key="3">
    <source>
        <dbReference type="ARBA" id="ARBA00022598"/>
    </source>
</evidence>
<proteinExistence type="predicted"/>
<keyword evidence="4" id="KW-0547">Nucleotide-binding</keyword>
<dbReference type="InterPro" id="IPR003781">
    <property type="entry name" value="CoA-bd"/>
</dbReference>
<feature type="domain" description="CoA-binding" evidence="6">
    <location>
        <begin position="6"/>
        <end position="99"/>
    </location>
</feature>
<dbReference type="Gene3D" id="3.40.50.261">
    <property type="entry name" value="Succinyl-CoA synthetase domains"/>
    <property type="match status" value="2"/>
</dbReference>
<evidence type="ECO:0000256" key="5">
    <source>
        <dbReference type="ARBA" id="ARBA00022840"/>
    </source>
</evidence>
<evidence type="ECO:0000313" key="8">
    <source>
        <dbReference type="Proteomes" id="UP000070463"/>
    </source>
</evidence>
<evidence type="ECO:0000256" key="2">
    <source>
        <dbReference type="ARBA" id="ARBA00012957"/>
    </source>
</evidence>
<keyword evidence="8" id="KW-1185">Reference proteome</keyword>
<dbReference type="PANTHER" id="PTHR43334">
    <property type="entry name" value="ACETATE--COA LIGASE [ADP-FORMING]"/>
    <property type="match status" value="1"/>
</dbReference>
<dbReference type="Proteomes" id="UP000070463">
    <property type="component" value="Unassembled WGS sequence"/>
</dbReference>
<dbReference type="GO" id="GO:0005524">
    <property type="term" value="F:ATP binding"/>
    <property type="evidence" value="ECO:0007669"/>
    <property type="project" value="UniProtKB-KW"/>
</dbReference>
<dbReference type="SUPFAM" id="SSF51735">
    <property type="entry name" value="NAD(P)-binding Rossmann-fold domains"/>
    <property type="match status" value="1"/>
</dbReference>
<dbReference type="PANTHER" id="PTHR43334:SF2">
    <property type="entry name" value="ACETATE--COA LIGASE [ADP-FORMING]"/>
    <property type="match status" value="1"/>
</dbReference>
<keyword evidence="5" id="KW-0067">ATP-binding</keyword>
<dbReference type="InterPro" id="IPR043938">
    <property type="entry name" value="Ligase_CoA_dom"/>
</dbReference>
<dbReference type="InterPro" id="IPR016102">
    <property type="entry name" value="Succinyl-CoA_synth-like"/>
</dbReference>
<dbReference type="InterPro" id="IPR036291">
    <property type="entry name" value="NAD(P)-bd_dom_sf"/>
</dbReference>
<organism evidence="7 8">
    <name type="scientific">candidate division MSBL1 archaeon SCGC-AAA259I09</name>
    <dbReference type="NCBI Taxonomy" id="1698267"/>
    <lineage>
        <taxon>Archaea</taxon>
        <taxon>Methanobacteriati</taxon>
        <taxon>Methanobacteriota</taxon>
        <taxon>candidate division MSBL1</taxon>
    </lineage>
</organism>
<sequence length="448" mass="48312">MSLDSFFNPESIAVIGASEDPKKLGYEVFKNLLDFGEKIYPVNKNEEEVLGEKAYKNVSEIEDAVELAVIIVPAEYVPEVIEDFGKNGGKAAVIITGGFREAGREELEKEVLNVAEKHGVRIIGPNTAGVQNTHNRLKATFTREAKKGKIAFLSQSGALGGAMIYKTSARNIGLSKFVNVGNMVDVDFSDLLGYLDGDETTDAIAIYMEGVRKGKKFLNSAKQCSKPIIVLKGGKSESGSKATYSHTGSMAGSPRVYDGIFRQAGIITADSFEEMFAMARAFGQPTPRGNKVAILTNAGGGGVLLSDKIDKHGLQLADLDERTKEELREALPPIASVKNPIDTIASARGKEYEKSVSVIMEDDNVDILIVVHVIPTFTGMSKVEHAEGVIDAVKEKKAVKPIVTSFLADDIAEDSRELLENEGIPCYNSLEAAASGAYALYKYSTGRN</sequence>
<comment type="catalytic activity">
    <reaction evidence="1">
        <text>acetate + ATP + CoA = acetyl-CoA + ADP + phosphate</text>
        <dbReference type="Rhea" id="RHEA:15081"/>
        <dbReference type="ChEBI" id="CHEBI:30089"/>
        <dbReference type="ChEBI" id="CHEBI:30616"/>
        <dbReference type="ChEBI" id="CHEBI:43474"/>
        <dbReference type="ChEBI" id="CHEBI:57287"/>
        <dbReference type="ChEBI" id="CHEBI:57288"/>
        <dbReference type="ChEBI" id="CHEBI:456216"/>
        <dbReference type="EC" id="6.2.1.13"/>
    </reaction>
</comment>
<dbReference type="Pfam" id="PF13380">
    <property type="entry name" value="CoA_binding_2"/>
    <property type="match status" value="1"/>
</dbReference>
<dbReference type="Pfam" id="PF19045">
    <property type="entry name" value="Ligase_CoA_2"/>
    <property type="match status" value="1"/>
</dbReference>
<gene>
    <name evidence="7" type="ORF">AKJ37_04550</name>
</gene>
<dbReference type="SUPFAM" id="SSF52210">
    <property type="entry name" value="Succinyl-CoA synthetase domains"/>
    <property type="match status" value="2"/>
</dbReference>
<evidence type="ECO:0000313" key="7">
    <source>
        <dbReference type="EMBL" id="KXA96727.1"/>
    </source>
</evidence>
<evidence type="ECO:0000256" key="1">
    <source>
        <dbReference type="ARBA" id="ARBA00001619"/>
    </source>
</evidence>
<evidence type="ECO:0000256" key="4">
    <source>
        <dbReference type="ARBA" id="ARBA00022741"/>
    </source>
</evidence>
<dbReference type="PATRIC" id="fig|1698267.3.peg.1607"/>
<evidence type="ECO:0000259" key="6">
    <source>
        <dbReference type="SMART" id="SM00881"/>
    </source>
</evidence>
<dbReference type="Gene3D" id="3.40.50.720">
    <property type="entry name" value="NAD(P)-binding Rossmann-like Domain"/>
    <property type="match status" value="1"/>
</dbReference>
<accession>A0A133URG2</accession>
<dbReference type="GO" id="GO:0043758">
    <property type="term" value="F:acetate-CoA ligase (ADP-forming) activity"/>
    <property type="evidence" value="ECO:0007669"/>
    <property type="project" value="UniProtKB-EC"/>
</dbReference>
<dbReference type="InterPro" id="IPR051538">
    <property type="entry name" value="Acyl-CoA_Synth/Transferase"/>
</dbReference>
<keyword evidence="3" id="KW-0436">Ligase</keyword>
<name>A0A133URG2_9EURY</name>